<sequence>MTIIKGPASAAIEKRISESGLRGAELSAGGEAACITFADYMEVCLYDPESGYYRVGGARVGKSGDFYTVSGVGDLMARAIAGAAHQWRSETARDDLASLLLAEWGAGTGRLSAQLAAVLSEGEEGSRIRFRQLLVEDHKGHQNEIAETYKMLHGGPLPVVRSSDEVWEQAERLLAGPLLLIANELLDAFPVHRVTRKDGVIVELGVAGDAENGFRYVRLPLTDKRIRMEMDRGELTLEEGDIREVCLAAGDWIRRLARAMGSGRVLIIDYGDCGEELSAPYRSEGTFMTYSNHLASDEPFHRPGGRDLTAHVNFTAVRRCAEEAGFTTLYYGTQKEFLLEQGMLQLLVEHDGANPFSYESRRNRAIRQLLLGDNMSESFKVLLLEKRENSV</sequence>
<dbReference type="PANTHER" id="PTHR12049:SF7">
    <property type="entry name" value="PROTEIN ARGININE METHYLTRANSFERASE NDUFAF7, MITOCHONDRIAL"/>
    <property type="match status" value="1"/>
</dbReference>
<keyword evidence="4" id="KW-1185">Reference proteome</keyword>
<dbReference type="InterPro" id="IPR038375">
    <property type="entry name" value="NDUFAF7_sf"/>
</dbReference>
<evidence type="ECO:0000256" key="2">
    <source>
        <dbReference type="ARBA" id="ARBA00022679"/>
    </source>
</evidence>
<dbReference type="PANTHER" id="PTHR12049">
    <property type="entry name" value="PROTEIN ARGININE METHYLTRANSFERASE NDUFAF7, MITOCHONDRIAL"/>
    <property type="match status" value="1"/>
</dbReference>
<dbReference type="SUPFAM" id="SSF53335">
    <property type="entry name" value="S-adenosyl-L-methionine-dependent methyltransferases"/>
    <property type="match status" value="1"/>
</dbReference>
<dbReference type="GO" id="GO:0035243">
    <property type="term" value="F:protein-arginine omega-N symmetric methyltransferase activity"/>
    <property type="evidence" value="ECO:0007669"/>
    <property type="project" value="TreeGrafter"/>
</dbReference>
<evidence type="ECO:0000313" key="3">
    <source>
        <dbReference type="EMBL" id="GBG06139.1"/>
    </source>
</evidence>
<gene>
    <name evidence="3" type="ORF">PAT3040_00644</name>
</gene>
<dbReference type="AlphaFoldDB" id="A0A2R5EKI2"/>
<protein>
    <submittedName>
        <fullName evidence="3">SAM-dependent methyltransferase</fullName>
    </submittedName>
</protein>
<comment type="caution">
    <text evidence="3">The sequence shown here is derived from an EMBL/GenBank/DDBJ whole genome shotgun (WGS) entry which is preliminary data.</text>
</comment>
<dbReference type="Pfam" id="PF02636">
    <property type="entry name" value="Methyltransf_28"/>
    <property type="match status" value="1"/>
</dbReference>
<keyword evidence="2 3" id="KW-0808">Transferase</keyword>
<dbReference type="RefSeq" id="WP_108991502.1">
    <property type="nucleotide sequence ID" value="NZ_BDQX01000036.1"/>
</dbReference>
<dbReference type="InterPro" id="IPR029063">
    <property type="entry name" value="SAM-dependent_MTases_sf"/>
</dbReference>
<name>A0A2R5EKI2_9BACL</name>
<dbReference type="EMBL" id="BDQX01000036">
    <property type="protein sequence ID" value="GBG06139.1"/>
    <property type="molecule type" value="Genomic_DNA"/>
</dbReference>
<proteinExistence type="predicted"/>
<keyword evidence="1 3" id="KW-0489">Methyltransferase</keyword>
<dbReference type="InterPro" id="IPR003788">
    <property type="entry name" value="NDUFAF7"/>
</dbReference>
<evidence type="ECO:0000313" key="4">
    <source>
        <dbReference type="Proteomes" id="UP000245202"/>
    </source>
</evidence>
<accession>A0A2R5EKI2</accession>
<reference evidence="3 4" key="1">
    <citation type="submission" date="2017-08" db="EMBL/GenBank/DDBJ databases">
        <title>Substantial Increase in Enzyme Production by Combined Drug-Resistance Mutations in Paenibacillus agaridevorans.</title>
        <authorList>
            <person name="Tanaka Y."/>
            <person name="Funane K."/>
            <person name="Hosaka T."/>
            <person name="Shiwa Y."/>
            <person name="Fujita N."/>
            <person name="Miyazaki T."/>
            <person name="Yoshikawa H."/>
            <person name="Murakami K."/>
            <person name="Kasahara K."/>
            <person name="Inaoka T."/>
            <person name="Hiraga Y."/>
            <person name="Ochi K."/>
        </authorList>
    </citation>
    <scope>NUCLEOTIDE SEQUENCE [LARGE SCALE GENOMIC DNA]</scope>
    <source>
        <strain evidence="3 4">T-3040</strain>
    </source>
</reference>
<dbReference type="Proteomes" id="UP000245202">
    <property type="component" value="Unassembled WGS sequence"/>
</dbReference>
<dbReference type="Gene3D" id="3.40.50.12710">
    <property type="match status" value="1"/>
</dbReference>
<organism evidence="3 4">
    <name type="scientific">Paenibacillus agaridevorans</name>
    <dbReference type="NCBI Taxonomy" id="171404"/>
    <lineage>
        <taxon>Bacteria</taxon>
        <taxon>Bacillati</taxon>
        <taxon>Bacillota</taxon>
        <taxon>Bacilli</taxon>
        <taxon>Bacillales</taxon>
        <taxon>Paenibacillaceae</taxon>
        <taxon>Paenibacillus</taxon>
    </lineage>
</organism>
<dbReference type="GO" id="GO:0032259">
    <property type="term" value="P:methylation"/>
    <property type="evidence" value="ECO:0007669"/>
    <property type="project" value="UniProtKB-KW"/>
</dbReference>
<evidence type="ECO:0000256" key="1">
    <source>
        <dbReference type="ARBA" id="ARBA00022603"/>
    </source>
</evidence>